<name>A0AAP0KEG7_9MAGN</name>
<evidence type="ECO:0000313" key="2">
    <source>
        <dbReference type="Proteomes" id="UP001419268"/>
    </source>
</evidence>
<keyword evidence="2" id="KW-1185">Reference proteome</keyword>
<evidence type="ECO:0000313" key="1">
    <source>
        <dbReference type="EMBL" id="KAK9149762.1"/>
    </source>
</evidence>
<comment type="caution">
    <text evidence="1">The sequence shown here is derived from an EMBL/GenBank/DDBJ whole genome shotgun (WGS) entry which is preliminary data.</text>
</comment>
<sequence length="56" mass="6783">MEGVLEEVKMNREIVRREKGIWIFGKGEWGRWRRRAAGPKIKSFIHGFFFRRKGFT</sequence>
<dbReference type="EMBL" id="JBBNAG010000003">
    <property type="protein sequence ID" value="KAK9149762.1"/>
    <property type="molecule type" value="Genomic_DNA"/>
</dbReference>
<protein>
    <submittedName>
        <fullName evidence="1">Uncharacterized protein</fullName>
    </submittedName>
</protein>
<dbReference type="AlphaFoldDB" id="A0AAP0KEG7"/>
<accession>A0AAP0KEG7</accession>
<reference evidence="1 2" key="1">
    <citation type="submission" date="2024-01" db="EMBL/GenBank/DDBJ databases">
        <title>Genome assemblies of Stephania.</title>
        <authorList>
            <person name="Yang L."/>
        </authorList>
    </citation>
    <scope>NUCLEOTIDE SEQUENCE [LARGE SCALE GENOMIC DNA]</scope>
    <source>
        <strain evidence="1">JXDWG</strain>
        <tissue evidence="1">Leaf</tissue>
    </source>
</reference>
<proteinExistence type="predicted"/>
<gene>
    <name evidence="1" type="ORF">Scep_008519</name>
</gene>
<organism evidence="1 2">
    <name type="scientific">Stephania cephalantha</name>
    <dbReference type="NCBI Taxonomy" id="152367"/>
    <lineage>
        <taxon>Eukaryota</taxon>
        <taxon>Viridiplantae</taxon>
        <taxon>Streptophyta</taxon>
        <taxon>Embryophyta</taxon>
        <taxon>Tracheophyta</taxon>
        <taxon>Spermatophyta</taxon>
        <taxon>Magnoliopsida</taxon>
        <taxon>Ranunculales</taxon>
        <taxon>Menispermaceae</taxon>
        <taxon>Menispermoideae</taxon>
        <taxon>Cissampelideae</taxon>
        <taxon>Stephania</taxon>
    </lineage>
</organism>
<dbReference type="Proteomes" id="UP001419268">
    <property type="component" value="Unassembled WGS sequence"/>
</dbReference>